<reference evidence="1" key="2">
    <citation type="submission" date="2023-05" db="EMBL/GenBank/DDBJ databases">
        <authorList>
            <person name="Fouks B."/>
        </authorList>
    </citation>
    <scope>NUCLEOTIDE SEQUENCE</scope>
    <source>
        <strain evidence="1">Stay&amp;Tobe</strain>
        <tissue evidence="1">Testes</tissue>
    </source>
</reference>
<evidence type="ECO:0000313" key="1">
    <source>
        <dbReference type="EMBL" id="KAJ9601477.1"/>
    </source>
</evidence>
<dbReference type="EMBL" id="JASPKZ010000014">
    <property type="protein sequence ID" value="KAJ9601477.1"/>
    <property type="molecule type" value="Genomic_DNA"/>
</dbReference>
<dbReference type="AlphaFoldDB" id="A0AAD8ALT5"/>
<proteinExistence type="predicted"/>
<feature type="non-terminal residue" evidence="1">
    <location>
        <position position="1"/>
    </location>
</feature>
<keyword evidence="2" id="KW-1185">Reference proteome</keyword>
<accession>A0AAD8ALT5</accession>
<evidence type="ECO:0000313" key="2">
    <source>
        <dbReference type="Proteomes" id="UP001233999"/>
    </source>
</evidence>
<dbReference type="Proteomes" id="UP001233999">
    <property type="component" value="Unassembled WGS sequence"/>
</dbReference>
<name>A0AAD8ALT5_DIPPU</name>
<gene>
    <name evidence="1" type="ORF">L9F63_000360</name>
</gene>
<comment type="caution">
    <text evidence="1">The sequence shown here is derived from an EMBL/GenBank/DDBJ whole genome shotgun (WGS) entry which is preliminary data.</text>
</comment>
<sequence>YLLVDSWDPIFLKMNMGCYRTPWVDFILDSNNVCKTKDVTLLAPYSKNDCFL</sequence>
<protein>
    <submittedName>
        <fullName evidence="1">Uncharacterized protein</fullName>
    </submittedName>
</protein>
<reference evidence="1" key="1">
    <citation type="journal article" date="2023" name="IScience">
        <title>Live-bearing cockroach genome reveals convergent evolutionary mechanisms linked to viviparity in insects and beyond.</title>
        <authorList>
            <person name="Fouks B."/>
            <person name="Harrison M.C."/>
            <person name="Mikhailova A.A."/>
            <person name="Marchal E."/>
            <person name="English S."/>
            <person name="Carruthers M."/>
            <person name="Jennings E.C."/>
            <person name="Chiamaka E.L."/>
            <person name="Frigard R.A."/>
            <person name="Pippel M."/>
            <person name="Attardo G.M."/>
            <person name="Benoit J.B."/>
            <person name="Bornberg-Bauer E."/>
            <person name="Tobe S.S."/>
        </authorList>
    </citation>
    <scope>NUCLEOTIDE SEQUENCE</scope>
    <source>
        <strain evidence="1">Stay&amp;Tobe</strain>
    </source>
</reference>
<organism evidence="1 2">
    <name type="scientific">Diploptera punctata</name>
    <name type="common">Pacific beetle cockroach</name>
    <dbReference type="NCBI Taxonomy" id="6984"/>
    <lineage>
        <taxon>Eukaryota</taxon>
        <taxon>Metazoa</taxon>
        <taxon>Ecdysozoa</taxon>
        <taxon>Arthropoda</taxon>
        <taxon>Hexapoda</taxon>
        <taxon>Insecta</taxon>
        <taxon>Pterygota</taxon>
        <taxon>Neoptera</taxon>
        <taxon>Polyneoptera</taxon>
        <taxon>Dictyoptera</taxon>
        <taxon>Blattodea</taxon>
        <taxon>Blaberoidea</taxon>
        <taxon>Blaberidae</taxon>
        <taxon>Diplopterinae</taxon>
        <taxon>Diploptera</taxon>
    </lineage>
</organism>
<feature type="non-terminal residue" evidence="1">
    <location>
        <position position="52"/>
    </location>
</feature>